<dbReference type="RefSeq" id="WP_363796510.1">
    <property type="nucleotide sequence ID" value="NZ_CP159925.1"/>
</dbReference>
<feature type="domain" description="Response regulatory" evidence="5">
    <location>
        <begin position="8"/>
        <end position="122"/>
    </location>
</feature>
<dbReference type="Gene3D" id="3.40.50.2300">
    <property type="match status" value="1"/>
</dbReference>
<dbReference type="InterPro" id="IPR036641">
    <property type="entry name" value="HPT_dom_sf"/>
</dbReference>
<evidence type="ECO:0000256" key="3">
    <source>
        <dbReference type="PROSITE-ProRule" id="PRU00110"/>
    </source>
</evidence>
<dbReference type="PANTHER" id="PTHR44591">
    <property type="entry name" value="STRESS RESPONSE REGULATOR PROTEIN 1"/>
    <property type="match status" value="1"/>
</dbReference>
<dbReference type="PROSITE" id="PS50110">
    <property type="entry name" value="RESPONSE_REGULATORY"/>
    <property type="match status" value="1"/>
</dbReference>
<reference evidence="7" key="1">
    <citation type="submission" date="2024-06" db="EMBL/GenBank/DDBJ databases">
        <authorList>
            <person name="Li S."/>
        </authorList>
    </citation>
    <scope>NUCLEOTIDE SEQUENCE</scope>
    <source>
        <strain evidence="7">SR10</strain>
    </source>
</reference>
<dbReference type="Gene3D" id="1.20.120.160">
    <property type="entry name" value="HPT domain"/>
    <property type="match status" value="1"/>
</dbReference>
<dbReference type="InterPro" id="IPR011006">
    <property type="entry name" value="CheY-like_superfamily"/>
</dbReference>
<dbReference type="PANTHER" id="PTHR44591:SF21">
    <property type="entry name" value="TWO-COMPONENT RESPONSE REGULATOR"/>
    <property type="match status" value="1"/>
</dbReference>
<dbReference type="InterPro" id="IPR001789">
    <property type="entry name" value="Sig_transdc_resp-reg_receiver"/>
</dbReference>
<feature type="modified residue" description="4-aspartylphosphate" evidence="4">
    <location>
        <position position="57"/>
    </location>
</feature>
<gene>
    <name evidence="7" type="ORF">ABU614_14505</name>
</gene>
<dbReference type="GO" id="GO:0004672">
    <property type="term" value="F:protein kinase activity"/>
    <property type="evidence" value="ECO:0007669"/>
    <property type="project" value="UniProtKB-ARBA"/>
</dbReference>
<dbReference type="AlphaFoldDB" id="A0AAU8MN54"/>
<evidence type="ECO:0000313" key="7">
    <source>
        <dbReference type="EMBL" id="XCO73599.1"/>
    </source>
</evidence>
<organism evidence="7">
    <name type="scientific">Lysobacter firmicutimachus</name>
    <dbReference type="NCBI Taxonomy" id="1792846"/>
    <lineage>
        <taxon>Bacteria</taxon>
        <taxon>Pseudomonadati</taxon>
        <taxon>Pseudomonadota</taxon>
        <taxon>Gammaproteobacteria</taxon>
        <taxon>Lysobacterales</taxon>
        <taxon>Lysobacteraceae</taxon>
        <taxon>Lysobacter</taxon>
    </lineage>
</organism>
<evidence type="ECO:0000256" key="2">
    <source>
        <dbReference type="ARBA" id="ARBA00023012"/>
    </source>
</evidence>
<dbReference type="InterPro" id="IPR008207">
    <property type="entry name" value="Sig_transdc_His_kin_Hpt_dom"/>
</dbReference>
<dbReference type="SMART" id="SM00448">
    <property type="entry name" value="REC"/>
    <property type="match status" value="1"/>
</dbReference>
<evidence type="ECO:0000256" key="4">
    <source>
        <dbReference type="PROSITE-ProRule" id="PRU00169"/>
    </source>
</evidence>
<protein>
    <submittedName>
        <fullName evidence="7">Response regulator</fullName>
    </submittedName>
</protein>
<keyword evidence="2" id="KW-0902">Two-component regulatory system</keyword>
<sequence length="240" mass="25178">MKNSPVPRVLLVEDDPTSRAFLTAAVEAIPAEVDGADSLAAALALGDAQDYQLWLFDANLPDGSGSELLARLRRRHPRTIAVAHTATGESDVRERLIASGFSEVLVKPLPAAAVRAAIRRLLALPGQECAEAPATAASAAPVWDDDSAARALNGNRTHIATLRGLFLQELPNARRAIESAHRLGNVDAVRAELHKLRASCGFVGALRLAQAVQELQAQPDSAAALTRLAAAADDTVQAAG</sequence>
<dbReference type="Pfam" id="PF00072">
    <property type="entry name" value="Response_reg"/>
    <property type="match status" value="1"/>
</dbReference>
<dbReference type="Pfam" id="PF01627">
    <property type="entry name" value="Hpt"/>
    <property type="match status" value="1"/>
</dbReference>
<evidence type="ECO:0000256" key="1">
    <source>
        <dbReference type="ARBA" id="ARBA00022553"/>
    </source>
</evidence>
<proteinExistence type="predicted"/>
<keyword evidence="1 4" id="KW-0597">Phosphoprotein</keyword>
<dbReference type="CDD" id="cd00156">
    <property type="entry name" value="REC"/>
    <property type="match status" value="1"/>
</dbReference>
<evidence type="ECO:0000259" key="6">
    <source>
        <dbReference type="PROSITE" id="PS50894"/>
    </source>
</evidence>
<evidence type="ECO:0000259" key="5">
    <source>
        <dbReference type="PROSITE" id="PS50110"/>
    </source>
</evidence>
<feature type="domain" description="HPt" evidence="6">
    <location>
        <begin position="155"/>
        <end position="240"/>
    </location>
</feature>
<feature type="modified residue" description="Phosphohistidine" evidence="3">
    <location>
        <position position="194"/>
    </location>
</feature>
<dbReference type="PROSITE" id="PS50894">
    <property type="entry name" value="HPT"/>
    <property type="match status" value="1"/>
</dbReference>
<dbReference type="InterPro" id="IPR050595">
    <property type="entry name" value="Bact_response_regulator"/>
</dbReference>
<dbReference type="SUPFAM" id="SSF47226">
    <property type="entry name" value="Histidine-containing phosphotransfer domain, HPT domain"/>
    <property type="match status" value="1"/>
</dbReference>
<name>A0AAU8MN54_9GAMM</name>
<dbReference type="GO" id="GO:0000160">
    <property type="term" value="P:phosphorelay signal transduction system"/>
    <property type="evidence" value="ECO:0007669"/>
    <property type="project" value="UniProtKB-KW"/>
</dbReference>
<dbReference type="SUPFAM" id="SSF52172">
    <property type="entry name" value="CheY-like"/>
    <property type="match status" value="1"/>
</dbReference>
<accession>A0AAU8MN54</accession>
<dbReference type="EMBL" id="CP159925">
    <property type="protein sequence ID" value="XCO73599.1"/>
    <property type="molecule type" value="Genomic_DNA"/>
</dbReference>